<dbReference type="RefSeq" id="WP_084017367.1">
    <property type="nucleotide sequence ID" value="NZ_FWXS01000005.1"/>
</dbReference>
<feature type="domain" description="FAD dependent oxidoreductase" evidence="1">
    <location>
        <begin position="31"/>
        <end position="382"/>
    </location>
</feature>
<organism evidence="2 3">
    <name type="scientific">Moheibacter sediminis</name>
    <dbReference type="NCBI Taxonomy" id="1434700"/>
    <lineage>
        <taxon>Bacteria</taxon>
        <taxon>Pseudomonadati</taxon>
        <taxon>Bacteroidota</taxon>
        <taxon>Flavobacteriia</taxon>
        <taxon>Flavobacteriales</taxon>
        <taxon>Weeksellaceae</taxon>
        <taxon>Moheibacter</taxon>
    </lineage>
</organism>
<accession>A0A1W2AZJ5</accession>
<dbReference type="Proteomes" id="UP000192393">
    <property type="component" value="Unassembled WGS sequence"/>
</dbReference>
<keyword evidence="3" id="KW-1185">Reference proteome</keyword>
<dbReference type="AlphaFoldDB" id="A0A1W2AZJ5"/>
<dbReference type="OrthoDB" id="571248at2"/>
<dbReference type="PANTHER" id="PTHR13847">
    <property type="entry name" value="SARCOSINE DEHYDROGENASE-RELATED"/>
    <property type="match status" value="1"/>
</dbReference>
<dbReference type="GO" id="GO:0005737">
    <property type="term" value="C:cytoplasm"/>
    <property type="evidence" value="ECO:0007669"/>
    <property type="project" value="TreeGrafter"/>
</dbReference>
<dbReference type="EMBL" id="FWXS01000005">
    <property type="protein sequence ID" value="SMC66024.1"/>
    <property type="molecule type" value="Genomic_DNA"/>
</dbReference>
<dbReference type="Pfam" id="PF01266">
    <property type="entry name" value="DAO"/>
    <property type="match status" value="1"/>
</dbReference>
<evidence type="ECO:0000313" key="2">
    <source>
        <dbReference type="EMBL" id="SMC66024.1"/>
    </source>
</evidence>
<dbReference type="Gene3D" id="3.50.50.60">
    <property type="entry name" value="FAD/NAD(P)-binding domain"/>
    <property type="match status" value="1"/>
</dbReference>
<evidence type="ECO:0000313" key="3">
    <source>
        <dbReference type="Proteomes" id="UP000192393"/>
    </source>
</evidence>
<reference evidence="2 3" key="1">
    <citation type="submission" date="2017-04" db="EMBL/GenBank/DDBJ databases">
        <authorList>
            <person name="Afonso C.L."/>
            <person name="Miller P.J."/>
            <person name="Scott M.A."/>
            <person name="Spackman E."/>
            <person name="Goraichik I."/>
            <person name="Dimitrov K.M."/>
            <person name="Suarez D.L."/>
            <person name="Swayne D.E."/>
        </authorList>
    </citation>
    <scope>NUCLEOTIDE SEQUENCE [LARGE SCALE GENOMIC DNA]</scope>
    <source>
        <strain evidence="2 3">CGMCC 1.12708</strain>
    </source>
</reference>
<sequence length="401" mass="45735">MDLHSGLPYWIIKNELYNYFNSLKNNYQTEVVIIGSGITGSLAAHELCEAGIKCAVIDKRTIGTGSTAASTAQLQYEIDVPLHKMAKMVGEENAAKAYQASLKSIKDIEKVLKKTKVDADFKNVSSVWLASYKKDLKLLEREFEIRRKHNLPVEFLNEKQLLKKHNIIGFGALKNNEAAQMDCYAAATGLLKFHLSKNELDLFSHTEIKKWKEIKNGYELETTDGKIIKCKYVVIAAGFEAGEFLPKKVMNLLSTYALVSHPIDEKLIWPERSLIWETKEPYFYMRTTSDNRMMIGGEDEDFQNPVKRDDLLREKIKKLEKQFKKIYPEIPFQVDMAWCGTFSSTEDGLPYIGTWPGKDRMFFALGYGGNGITFSMIAAQIIRNKLTGVEDERAEIFGFDR</sequence>
<gene>
    <name evidence="2" type="ORF">SAMN06296427_105163</name>
</gene>
<dbReference type="InterPro" id="IPR006076">
    <property type="entry name" value="FAD-dep_OxRdtase"/>
</dbReference>
<proteinExistence type="predicted"/>
<dbReference type="SUPFAM" id="SSF51905">
    <property type="entry name" value="FAD/NAD(P)-binding domain"/>
    <property type="match status" value="1"/>
</dbReference>
<dbReference type="PANTHER" id="PTHR13847:SF201">
    <property type="entry name" value="PUTATIBE OXIDOREDUCTASE"/>
    <property type="match status" value="1"/>
</dbReference>
<dbReference type="STRING" id="1434700.SAMN06296427_105163"/>
<protein>
    <submittedName>
        <fullName evidence="2">Glycine/D-amino acid oxidase</fullName>
    </submittedName>
</protein>
<dbReference type="Gene3D" id="3.30.9.10">
    <property type="entry name" value="D-Amino Acid Oxidase, subunit A, domain 2"/>
    <property type="match status" value="1"/>
</dbReference>
<dbReference type="InterPro" id="IPR036188">
    <property type="entry name" value="FAD/NAD-bd_sf"/>
</dbReference>
<evidence type="ECO:0000259" key="1">
    <source>
        <dbReference type="Pfam" id="PF01266"/>
    </source>
</evidence>
<name>A0A1W2AZJ5_9FLAO</name>